<protein>
    <submittedName>
        <fullName evidence="1">Putative ribosomally synthesized peptide with SipW-like signal peptide</fullName>
    </submittedName>
</protein>
<gene>
    <name evidence="1" type="ORF">EV209_1623</name>
</gene>
<dbReference type="Proteomes" id="UP000292927">
    <property type="component" value="Unassembled WGS sequence"/>
</dbReference>
<organism evidence="1 2">
    <name type="scientific">Cuneatibacter caecimuris</name>
    <dbReference type="NCBI Taxonomy" id="1796618"/>
    <lineage>
        <taxon>Bacteria</taxon>
        <taxon>Bacillati</taxon>
        <taxon>Bacillota</taxon>
        <taxon>Clostridia</taxon>
        <taxon>Lachnospirales</taxon>
        <taxon>Lachnospiraceae</taxon>
        <taxon>Cuneatibacter</taxon>
    </lineage>
</organism>
<dbReference type="InterPro" id="IPR023833">
    <property type="entry name" value="Signal_pept_SipW-depend-type"/>
</dbReference>
<dbReference type="NCBIfam" id="TIGR04088">
    <property type="entry name" value="cognate_SipW"/>
    <property type="match status" value="1"/>
</dbReference>
<accession>A0A4Q7PKD1</accession>
<name>A0A4Q7PKD1_9FIRM</name>
<comment type="caution">
    <text evidence="1">The sequence shown here is derived from an EMBL/GenBank/DDBJ whole genome shotgun (WGS) entry which is preliminary data.</text>
</comment>
<evidence type="ECO:0000313" key="2">
    <source>
        <dbReference type="Proteomes" id="UP000292927"/>
    </source>
</evidence>
<proteinExistence type="predicted"/>
<sequence length="228" mass="25562">MKRIKKWQAILIAAVVICVCVTGFGSVYLTNAYLTDKHSVSNTFTIGDLLIDLKEPAWEGLPDKDGDGVPDIADGILPNTTVPKDPTVIHISGVSAYIYLEVTVPREDLQLVENQSMVTSPQLMDVYQYVINDGWTEISRQVSDKESKYLYAYTNKELSVGEKTIPLFNEVYYPNVLEGTLPEGEHQNIQIKAYAIQSKYLDVIQGDVTEKMTKAFKLYWTQRGDGGQ</sequence>
<keyword evidence="2" id="KW-1185">Reference proteome</keyword>
<dbReference type="AlphaFoldDB" id="A0A4Q7PKD1"/>
<dbReference type="OrthoDB" id="1827788at2"/>
<reference evidence="1 2" key="1">
    <citation type="submission" date="2019-02" db="EMBL/GenBank/DDBJ databases">
        <title>Genomic Encyclopedia of Type Strains, Phase IV (KMG-IV): sequencing the most valuable type-strain genomes for metagenomic binning, comparative biology and taxonomic classification.</title>
        <authorList>
            <person name="Goeker M."/>
        </authorList>
    </citation>
    <scope>NUCLEOTIDE SEQUENCE [LARGE SCALE GENOMIC DNA]</scope>
    <source>
        <strain evidence="1 2">DSM 29486</strain>
    </source>
</reference>
<dbReference type="RefSeq" id="WP_130434835.1">
    <property type="nucleotide sequence ID" value="NZ_SGXF01000002.1"/>
</dbReference>
<dbReference type="EMBL" id="SGXF01000002">
    <property type="protein sequence ID" value="RZT01181.1"/>
    <property type="molecule type" value="Genomic_DNA"/>
</dbReference>
<evidence type="ECO:0000313" key="1">
    <source>
        <dbReference type="EMBL" id="RZT01181.1"/>
    </source>
</evidence>